<evidence type="ECO:0000256" key="1">
    <source>
        <dbReference type="SAM" id="MobiDB-lite"/>
    </source>
</evidence>
<dbReference type="STRING" id="675511.GCA_000341735_01522"/>
<dbReference type="RefSeq" id="WP_017840084.1">
    <property type="nucleotide sequence ID" value="NZ_CP035467.1"/>
</dbReference>
<name>A0A4P9ULG6_METBY</name>
<dbReference type="Proteomes" id="UP000305881">
    <property type="component" value="Chromosome"/>
</dbReference>
<organism evidence="2 3">
    <name type="scientific">Methylotuvimicrobium buryatense</name>
    <name type="common">Methylomicrobium buryatense</name>
    <dbReference type="NCBI Taxonomy" id="95641"/>
    <lineage>
        <taxon>Bacteria</taxon>
        <taxon>Pseudomonadati</taxon>
        <taxon>Pseudomonadota</taxon>
        <taxon>Gammaproteobacteria</taxon>
        <taxon>Methylococcales</taxon>
        <taxon>Methylococcaceae</taxon>
        <taxon>Methylotuvimicrobium</taxon>
    </lineage>
</organism>
<dbReference type="AlphaFoldDB" id="A0A4P9ULG6"/>
<keyword evidence="3" id="KW-1185">Reference proteome</keyword>
<reference evidence="3" key="1">
    <citation type="journal article" date="2019" name="J. Bacteriol.">
        <title>A Mutagenic Screen Identifies a TonB-Dependent Receptor Required for the Lanthanide Metal Switch in the Type I Methanotroph 'Methylotuvimicrobium buryatense' 5GB1C.</title>
        <authorList>
            <person name="Groom J.D."/>
            <person name="Ford S.M."/>
            <person name="Pesesky M.W."/>
            <person name="Lidstrom M.E."/>
        </authorList>
    </citation>
    <scope>NUCLEOTIDE SEQUENCE [LARGE SCALE GENOMIC DNA]</scope>
    <source>
        <strain evidence="3">5GB1C</strain>
    </source>
</reference>
<accession>A0A4P9ULG6</accession>
<feature type="compositionally biased region" description="Pro residues" evidence="1">
    <location>
        <begin position="1146"/>
        <end position="1158"/>
    </location>
</feature>
<dbReference type="Gene3D" id="3.40.50.300">
    <property type="entry name" value="P-loop containing nucleotide triphosphate hydrolases"/>
    <property type="match status" value="1"/>
</dbReference>
<evidence type="ECO:0008006" key="4">
    <source>
        <dbReference type="Google" id="ProtNLM"/>
    </source>
</evidence>
<protein>
    <recommendedName>
        <fullName evidence="4">ATP-binding protein</fullName>
    </recommendedName>
</protein>
<dbReference type="InterPro" id="IPR027417">
    <property type="entry name" value="P-loop_NTPase"/>
</dbReference>
<evidence type="ECO:0000313" key="2">
    <source>
        <dbReference type="EMBL" id="QCW82109.1"/>
    </source>
</evidence>
<feature type="region of interest" description="Disordered" evidence="1">
    <location>
        <begin position="1141"/>
        <end position="1166"/>
    </location>
</feature>
<evidence type="ECO:0000313" key="3">
    <source>
        <dbReference type="Proteomes" id="UP000305881"/>
    </source>
</evidence>
<dbReference type="EMBL" id="CP035467">
    <property type="protein sequence ID" value="QCW82109.1"/>
    <property type="molecule type" value="Genomic_DNA"/>
</dbReference>
<proteinExistence type="predicted"/>
<dbReference type="KEGG" id="mbur:EQU24_07510"/>
<dbReference type="OrthoDB" id="856045at2"/>
<sequence length="1205" mass="135291">MTCLNEIITINAHSNDAAIVVQRSLSDHHLVESFAPTKAAVAVLKQLCEAFLPHATQEQRALNIHGSYGSGKSHLSVLIAQLLRDGSGDSAFQHFFDRLRNFGEPALADNLNNTFLAADDKNAKPYLLVSLYGSETPALGDKLMEGLYDAIKRHPSINSADILPTTEYDVCLKRFETMCSQSPEFVKADLSQWQLAEHYLTTEDMCDDLKNHQPMALELFKRWHQAVCHGQAFNPASEGGSNFIKAYVEAGKNLAEKYSFGGILVLWDEFGLALEELISNPYRNAVAEIFDLQHFVESACSPVQGHTLFIGLTHVSFTEYGQRMNCDATIKNRLEAIFGRFKAFKIELSVAESEGYHLLGMQKSWTEFGQQQFAQSKANQEKLISVCSALPLFKTLGQHLHEVSNETYPLHPVMAAGLFGLSAMAQATRTALTFFRDNKNAINARAISENGLFTDELIRLPELVDYYSEAIKKYNGHEWERYKRAAGKIPVNESQGKHDILKLLLLSEFLGENFQTNEAFLACALYDTEPNSLAASTLNTDLNWLKAAALIWKNDATQQWTLLGDTGINVEKLIGEKLNYFAGRSLETLLNDHPEMKADLLPILGEHDLEPSLCGIVRSFQVSLLTPPFPNTLKLTNPLISGHVYLVLAKDAEEIVQVKARIQETARANLYFWLPTSGIRSESVSYEGKELKFSGLLCRYLAIELLLKEKTATDDLRRQLTAKWEKSRTDLQRLLHIFYGREGLTSGRSEILQAGATQAIDCKSWYEFKGVLAEKIQAEYLNEIPIRAMNMNGLNNESYTGKSKSQKIVERILEFDSNLSYQTDLLGERNDTSETSALIDGVLGANNLFIQREPKRWDIKRVDETEGGIKDVLMLLFDTLTRTREKTYSVVDLRKKLVSPPYGIPACNIAILAAVAIRHDVNRLRWGSCGTETDFAVNLNNAFVADSKLTIRLHDFSSKQLKVLQAVNEYFELTREPDQTDADFAGQAVAKLREFIVHKPDVIKQSPQLNQATKELVKIFNAVGKTQQEIADKLLDAFGTENTGHALKIALDDFARIEDAKRHEINQSWKEFLTKIVQDKENLILRLTHERASDFAKKVGDLLERDHVSPDDLTSALLNQAVEKCEEREIHRCLGQLDSLVDYHPPQSPPEPVPPIDPPQINETRKGEANPTEVVAILRQHISALNLPTDTVKQALVELLRDYEA</sequence>
<gene>
    <name evidence="2" type="ORF">EQU24_07510</name>
</gene>